<dbReference type="EMBL" id="REGN01005470">
    <property type="protein sequence ID" value="RNA13225.1"/>
    <property type="molecule type" value="Genomic_DNA"/>
</dbReference>
<evidence type="ECO:0000313" key="1">
    <source>
        <dbReference type="EMBL" id="RNA13225.1"/>
    </source>
</evidence>
<sequence length="60" mass="6902">MQITIINYKFKNRKRKGSFFKEIALVPVESSDAAKLVANKALSKQSNPVAFLRLFRSRNM</sequence>
<accession>A0A3M7QQH3</accession>
<proteinExistence type="predicted"/>
<gene>
    <name evidence="1" type="ORF">BpHYR1_027182</name>
</gene>
<keyword evidence="2" id="KW-1185">Reference proteome</keyword>
<dbReference type="Proteomes" id="UP000276133">
    <property type="component" value="Unassembled WGS sequence"/>
</dbReference>
<organism evidence="1 2">
    <name type="scientific">Brachionus plicatilis</name>
    <name type="common">Marine rotifer</name>
    <name type="synonym">Brachionus muelleri</name>
    <dbReference type="NCBI Taxonomy" id="10195"/>
    <lineage>
        <taxon>Eukaryota</taxon>
        <taxon>Metazoa</taxon>
        <taxon>Spiralia</taxon>
        <taxon>Gnathifera</taxon>
        <taxon>Rotifera</taxon>
        <taxon>Eurotatoria</taxon>
        <taxon>Monogononta</taxon>
        <taxon>Pseudotrocha</taxon>
        <taxon>Ploima</taxon>
        <taxon>Brachionidae</taxon>
        <taxon>Brachionus</taxon>
    </lineage>
</organism>
<comment type="caution">
    <text evidence="1">The sequence shown here is derived from an EMBL/GenBank/DDBJ whole genome shotgun (WGS) entry which is preliminary data.</text>
</comment>
<protein>
    <submittedName>
        <fullName evidence="1">Uncharacterized protein</fullName>
    </submittedName>
</protein>
<name>A0A3M7QQH3_BRAPC</name>
<reference evidence="1 2" key="1">
    <citation type="journal article" date="2018" name="Sci. Rep.">
        <title>Genomic signatures of local adaptation to the degree of environmental predictability in rotifers.</title>
        <authorList>
            <person name="Franch-Gras L."/>
            <person name="Hahn C."/>
            <person name="Garcia-Roger E.M."/>
            <person name="Carmona M.J."/>
            <person name="Serra M."/>
            <person name="Gomez A."/>
        </authorList>
    </citation>
    <scope>NUCLEOTIDE SEQUENCE [LARGE SCALE GENOMIC DNA]</scope>
    <source>
        <strain evidence="1">HYR1</strain>
    </source>
</reference>
<dbReference type="AlphaFoldDB" id="A0A3M7QQH3"/>
<evidence type="ECO:0000313" key="2">
    <source>
        <dbReference type="Proteomes" id="UP000276133"/>
    </source>
</evidence>